<reference evidence="1 2" key="1">
    <citation type="submission" date="2024-01" db="EMBL/GenBank/DDBJ databases">
        <title>The genomes of 5 underutilized Papilionoideae crops provide insights into root nodulation and disease resistance.</title>
        <authorList>
            <person name="Yuan L."/>
        </authorList>
    </citation>
    <scope>NUCLEOTIDE SEQUENCE [LARGE SCALE GENOMIC DNA]</scope>
    <source>
        <strain evidence="1">LY-2023</strain>
        <tissue evidence="1">Leaf</tissue>
    </source>
</reference>
<dbReference type="Proteomes" id="UP001359559">
    <property type="component" value="Unassembled WGS sequence"/>
</dbReference>
<protein>
    <submittedName>
        <fullName evidence="1">Uncharacterized protein</fullName>
    </submittedName>
</protein>
<proteinExistence type="predicted"/>
<comment type="caution">
    <text evidence="1">The sequence shown here is derived from an EMBL/GenBank/DDBJ whole genome shotgun (WGS) entry which is preliminary data.</text>
</comment>
<accession>A0AAN9KP13</accession>
<evidence type="ECO:0000313" key="1">
    <source>
        <dbReference type="EMBL" id="KAK7319628.1"/>
    </source>
</evidence>
<gene>
    <name evidence="1" type="ORF">RJT34_04351</name>
</gene>
<dbReference type="EMBL" id="JAYKXN010000001">
    <property type="protein sequence ID" value="KAK7319628.1"/>
    <property type="molecule type" value="Genomic_DNA"/>
</dbReference>
<keyword evidence="2" id="KW-1185">Reference proteome</keyword>
<organism evidence="1 2">
    <name type="scientific">Clitoria ternatea</name>
    <name type="common">Butterfly pea</name>
    <dbReference type="NCBI Taxonomy" id="43366"/>
    <lineage>
        <taxon>Eukaryota</taxon>
        <taxon>Viridiplantae</taxon>
        <taxon>Streptophyta</taxon>
        <taxon>Embryophyta</taxon>
        <taxon>Tracheophyta</taxon>
        <taxon>Spermatophyta</taxon>
        <taxon>Magnoliopsida</taxon>
        <taxon>eudicotyledons</taxon>
        <taxon>Gunneridae</taxon>
        <taxon>Pentapetalae</taxon>
        <taxon>rosids</taxon>
        <taxon>fabids</taxon>
        <taxon>Fabales</taxon>
        <taxon>Fabaceae</taxon>
        <taxon>Papilionoideae</taxon>
        <taxon>50 kb inversion clade</taxon>
        <taxon>NPAAA clade</taxon>
        <taxon>indigoferoid/millettioid clade</taxon>
        <taxon>Phaseoleae</taxon>
        <taxon>Clitoria</taxon>
    </lineage>
</organism>
<sequence length="98" mass="11047">MSLYLWSVATHACIYVYIRIIRSPLSLSLSLSLFPSFSLSASSFIRILPHLDKSSLLIFKLSSFSCVSLRSSTLLAPSDSFQDLQMLEILSLRFARLQ</sequence>
<name>A0AAN9KP13_CLITE</name>
<dbReference type="AlphaFoldDB" id="A0AAN9KP13"/>
<evidence type="ECO:0000313" key="2">
    <source>
        <dbReference type="Proteomes" id="UP001359559"/>
    </source>
</evidence>